<accession>A0A395ITZ8</accession>
<feature type="compositionally biased region" description="Polar residues" evidence="3">
    <location>
        <begin position="108"/>
        <end position="118"/>
    </location>
</feature>
<feature type="region of interest" description="Disordered" evidence="3">
    <location>
        <begin position="1"/>
        <end position="21"/>
    </location>
</feature>
<dbReference type="CDD" id="cd00174">
    <property type="entry name" value="SH3"/>
    <property type="match status" value="1"/>
</dbReference>
<gene>
    <name evidence="5" type="ORF">DID88_003420</name>
</gene>
<dbReference type="InterPro" id="IPR036028">
    <property type="entry name" value="SH3-like_dom_sf"/>
</dbReference>
<dbReference type="AlphaFoldDB" id="A0A395ITZ8"/>
<protein>
    <recommendedName>
        <fullName evidence="4">SH3 domain-containing protein</fullName>
    </recommendedName>
</protein>
<dbReference type="OrthoDB" id="3935329at2759"/>
<dbReference type="EMBL" id="QKRW01000017">
    <property type="protein sequence ID" value="RAL63775.1"/>
    <property type="molecule type" value="Genomic_DNA"/>
</dbReference>
<feature type="domain" description="SH3" evidence="4">
    <location>
        <begin position="232"/>
        <end position="295"/>
    </location>
</feature>
<dbReference type="Gene3D" id="2.30.30.40">
    <property type="entry name" value="SH3 Domains"/>
    <property type="match status" value="1"/>
</dbReference>
<evidence type="ECO:0000313" key="5">
    <source>
        <dbReference type="EMBL" id="RAL63775.1"/>
    </source>
</evidence>
<feature type="compositionally biased region" description="Low complexity" evidence="3">
    <location>
        <begin position="185"/>
        <end position="205"/>
    </location>
</feature>
<dbReference type="Pfam" id="PF07653">
    <property type="entry name" value="SH3_2"/>
    <property type="match status" value="1"/>
</dbReference>
<name>A0A395ITZ8_9HELO</name>
<proteinExistence type="predicted"/>
<dbReference type="Proteomes" id="UP000249056">
    <property type="component" value="Unassembled WGS sequence"/>
</dbReference>
<evidence type="ECO:0000256" key="2">
    <source>
        <dbReference type="PROSITE-ProRule" id="PRU00192"/>
    </source>
</evidence>
<keyword evidence="1 2" id="KW-0728">SH3 domain</keyword>
<dbReference type="InterPro" id="IPR001452">
    <property type="entry name" value="SH3_domain"/>
</dbReference>
<evidence type="ECO:0000313" key="6">
    <source>
        <dbReference type="Proteomes" id="UP000249056"/>
    </source>
</evidence>
<comment type="caution">
    <text evidence="5">The sequence shown here is derived from an EMBL/GenBank/DDBJ whole genome shotgun (WGS) entry which is preliminary data.</text>
</comment>
<sequence>MANGALMAGMRGTPPPSYDPAPVERLGLPSPAFTSKSMQQTRQSMSTKQQTCLVLHKKTRFAAGWVWLPSWNKGSDMPRTASPASPRPGTQAEMRQSHRSASPKYAGSTHSRTGSAPQQKRGPHMDSKKRPSSSHVKAPFQQQERPGSSHVKAPFAQQDRPSSSHSTGMANNSMAIQLASGPDDGYGSQGRSGSRASAGSRAMSYYGNGSDQQLAARSRSKSVADVRQFNSQGRPILLLLVHFICIKQPYPRNFSFAKGDILAVMTHQDDGWWEAEVAGKNGRPGLVPSNYLQNC</sequence>
<evidence type="ECO:0000256" key="3">
    <source>
        <dbReference type="SAM" id="MobiDB-lite"/>
    </source>
</evidence>
<reference evidence="5 6" key="1">
    <citation type="submission" date="2018-06" db="EMBL/GenBank/DDBJ databases">
        <title>Genome Sequence of the Brown Rot Fungal Pathogen Monilinia fructigena.</title>
        <authorList>
            <person name="Landi L."/>
            <person name="De Miccolis Angelini R.M."/>
            <person name="Pollastro S."/>
            <person name="Abate D."/>
            <person name="Faretra F."/>
            <person name="Romanazzi G."/>
        </authorList>
    </citation>
    <scope>NUCLEOTIDE SEQUENCE [LARGE SCALE GENOMIC DNA]</scope>
    <source>
        <strain evidence="5 6">Mfrg269</strain>
    </source>
</reference>
<feature type="compositionally biased region" description="Polar residues" evidence="3">
    <location>
        <begin position="159"/>
        <end position="175"/>
    </location>
</feature>
<dbReference type="PROSITE" id="PS50002">
    <property type="entry name" value="SH3"/>
    <property type="match status" value="1"/>
</dbReference>
<keyword evidence="6" id="KW-1185">Reference proteome</keyword>
<evidence type="ECO:0000259" key="4">
    <source>
        <dbReference type="PROSITE" id="PS50002"/>
    </source>
</evidence>
<dbReference type="SUPFAM" id="SSF50044">
    <property type="entry name" value="SH3-domain"/>
    <property type="match status" value="1"/>
</dbReference>
<evidence type="ECO:0000256" key="1">
    <source>
        <dbReference type="ARBA" id="ARBA00022443"/>
    </source>
</evidence>
<organism evidence="5 6">
    <name type="scientific">Monilinia fructigena</name>
    <dbReference type="NCBI Taxonomy" id="38457"/>
    <lineage>
        <taxon>Eukaryota</taxon>
        <taxon>Fungi</taxon>
        <taxon>Dikarya</taxon>
        <taxon>Ascomycota</taxon>
        <taxon>Pezizomycotina</taxon>
        <taxon>Leotiomycetes</taxon>
        <taxon>Helotiales</taxon>
        <taxon>Sclerotiniaceae</taxon>
        <taxon>Monilinia</taxon>
    </lineage>
</organism>
<feature type="region of interest" description="Disordered" evidence="3">
    <location>
        <begin position="72"/>
        <end position="205"/>
    </location>
</feature>